<accession>S8FRW2</accession>
<dbReference type="AlphaFoldDB" id="S8FRW2"/>
<name>S8FRW2_FOMSC</name>
<dbReference type="Proteomes" id="UP000015241">
    <property type="component" value="Unassembled WGS sequence"/>
</dbReference>
<feature type="compositionally biased region" description="Polar residues" evidence="1">
    <location>
        <begin position="248"/>
        <end position="257"/>
    </location>
</feature>
<gene>
    <name evidence="2" type="ORF">FOMPIDRAFT_1046455</name>
</gene>
<organism evidence="2 3">
    <name type="scientific">Fomitopsis schrenkii</name>
    <name type="common">Brown rot fungus</name>
    <dbReference type="NCBI Taxonomy" id="2126942"/>
    <lineage>
        <taxon>Eukaryota</taxon>
        <taxon>Fungi</taxon>
        <taxon>Dikarya</taxon>
        <taxon>Basidiomycota</taxon>
        <taxon>Agaricomycotina</taxon>
        <taxon>Agaricomycetes</taxon>
        <taxon>Polyporales</taxon>
        <taxon>Fomitopsis</taxon>
    </lineage>
</organism>
<proteinExistence type="predicted"/>
<feature type="compositionally biased region" description="Pro residues" evidence="1">
    <location>
        <begin position="291"/>
        <end position="300"/>
    </location>
</feature>
<dbReference type="eggNOG" id="ENOG502R93U">
    <property type="taxonomic scope" value="Eukaryota"/>
</dbReference>
<feature type="region of interest" description="Disordered" evidence="1">
    <location>
        <begin position="418"/>
        <end position="439"/>
    </location>
</feature>
<feature type="compositionally biased region" description="Basic residues" evidence="1">
    <location>
        <begin position="616"/>
        <end position="628"/>
    </location>
</feature>
<feature type="region of interest" description="Disordered" evidence="1">
    <location>
        <begin position="209"/>
        <end position="310"/>
    </location>
</feature>
<feature type="compositionally biased region" description="Low complexity" evidence="1">
    <location>
        <begin position="418"/>
        <end position="431"/>
    </location>
</feature>
<keyword evidence="3" id="KW-1185">Reference proteome</keyword>
<dbReference type="EMBL" id="KE504128">
    <property type="protein sequence ID" value="EPT03981.1"/>
    <property type="molecule type" value="Genomic_DNA"/>
</dbReference>
<evidence type="ECO:0000313" key="2">
    <source>
        <dbReference type="EMBL" id="EPT03981.1"/>
    </source>
</evidence>
<sequence length="628" mass="68452">MADPTNRATLQSSYPFPSHLVHYAAARPGKRRASDAPQFIPAEATFNPRPYQPPHAVNASSRQVSRPPPSQASSTSTSSRQNSVQRTRPTQAADPTPSDPSAVFIHPPFTDFPEAYKYKDGLTYNLMAANTEWFLDAADFIAPGNDNPDAIGYPSQLEPPRGWCPQKKAKEGWSQGEEPKLRCTFCRRFYSGANAKSMWRRHVLEKHKIAMANRRDNPTGRGGRTANKENRTASGGKGKRTADAPPVSQGSSSAHQMDSSDEEMEQPRPSQSRSDEAEDVFGAINTSSTPPLTPGGPSPSRPSLRRFVDSPYDPLLTPAFRHSPKVSEQPWRFPSPSHPLHNAKERDVPLAMLVRGAASPMISGLDNSPLYVVPGSERKKSLFSSPYIPKDLDGLSIFGQSPAPFFFDSTPLSAKSIRSPLSSRSIESPASRSEHKYSRACTLREATKRWEAEAASGTPRKIAAAEGSGLLGPIELQGEDVFSEGMYSSWIDLNAAGEGTTRSPTRPATVAESPVVRTQPHKASPQAPQTSLSAVTKGGSSGLMSFGSGLMDAFLSGKTRRVKRVERVESSDEDSDDDMNGPSFGSPIRIGMKNRRAISSAWSRDDDGDTEMAEHHPKKRRRTFSGYD</sequence>
<protein>
    <submittedName>
        <fullName evidence="2">Uncharacterized protein</fullName>
    </submittedName>
</protein>
<evidence type="ECO:0000313" key="3">
    <source>
        <dbReference type="Proteomes" id="UP000015241"/>
    </source>
</evidence>
<feature type="region of interest" description="Disordered" evidence="1">
    <location>
        <begin position="27"/>
        <end position="104"/>
    </location>
</feature>
<dbReference type="OrthoDB" id="2333993at2759"/>
<evidence type="ECO:0000256" key="1">
    <source>
        <dbReference type="SAM" id="MobiDB-lite"/>
    </source>
</evidence>
<dbReference type="InParanoid" id="S8FRW2"/>
<feature type="compositionally biased region" description="Low complexity" evidence="1">
    <location>
        <begin position="59"/>
        <end position="87"/>
    </location>
</feature>
<dbReference type="HOGENOM" id="CLU_022336_0_0_1"/>
<feature type="region of interest" description="Disordered" evidence="1">
    <location>
        <begin position="498"/>
        <end position="536"/>
    </location>
</feature>
<feature type="region of interest" description="Disordered" evidence="1">
    <location>
        <begin position="561"/>
        <end position="628"/>
    </location>
</feature>
<reference evidence="2 3" key="1">
    <citation type="journal article" date="2012" name="Science">
        <title>The Paleozoic origin of enzymatic lignin decomposition reconstructed from 31 fungal genomes.</title>
        <authorList>
            <person name="Floudas D."/>
            <person name="Binder M."/>
            <person name="Riley R."/>
            <person name="Barry K."/>
            <person name="Blanchette R.A."/>
            <person name="Henrissat B."/>
            <person name="Martinez A.T."/>
            <person name="Otillar R."/>
            <person name="Spatafora J.W."/>
            <person name="Yadav J.S."/>
            <person name="Aerts A."/>
            <person name="Benoit I."/>
            <person name="Boyd A."/>
            <person name="Carlson A."/>
            <person name="Copeland A."/>
            <person name="Coutinho P.M."/>
            <person name="de Vries R.P."/>
            <person name="Ferreira P."/>
            <person name="Findley K."/>
            <person name="Foster B."/>
            <person name="Gaskell J."/>
            <person name="Glotzer D."/>
            <person name="Gorecki P."/>
            <person name="Heitman J."/>
            <person name="Hesse C."/>
            <person name="Hori C."/>
            <person name="Igarashi K."/>
            <person name="Jurgens J.A."/>
            <person name="Kallen N."/>
            <person name="Kersten P."/>
            <person name="Kohler A."/>
            <person name="Kuees U."/>
            <person name="Kumar T.K.A."/>
            <person name="Kuo A."/>
            <person name="LaButti K."/>
            <person name="Larrondo L.F."/>
            <person name="Lindquist E."/>
            <person name="Ling A."/>
            <person name="Lombard V."/>
            <person name="Lucas S."/>
            <person name="Lundell T."/>
            <person name="Martin R."/>
            <person name="McLaughlin D.J."/>
            <person name="Morgenstern I."/>
            <person name="Morin E."/>
            <person name="Murat C."/>
            <person name="Nagy L.G."/>
            <person name="Nolan M."/>
            <person name="Ohm R.A."/>
            <person name="Patyshakuliyeva A."/>
            <person name="Rokas A."/>
            <person name="Ruiz-Duenas F.J."/>
            <person name="Sabat G."/>
            <person name="Salamov A."/>
            <person name="Samejima M."/>
            <person name="Schmutz J."/>
            <person name="Slot J.C."/>
            <person name="St John F."/>
            <person name="Stenlid J."/>
            <person name="Sun H."/>
            <person name="Sun S."/>
            <person name="Syed K."/>
            <person name="Tsang A."/>
            <person name="Wiebenga A."/>
            <person name="Young D."/>
            <person name="Pisabarro A."/>
            <person name="Eastwood D.C."/>
            <person name="Martin F."/>
            <person name="Cullen D."/>
            <person name="Grigoriev I.V."/>
            <person name="Hibbett D.S."/>
        </authorList>
    </citation>
    <scope>NUCLEOTIDE SEQUENCE</scope>
    <source>
        <strain evidence="3">FP-58527</strain>
    </source>
</reference>